<name>A0AAD7QPT5_9ASCO</name>
<protein>
    <submittedName>
        <fullName evidence="4">Uncharacterized protein</fullName>
    </submittedName>
</protein>
<keyword evidence="3" id="KW-0812">Transmembrane</keyword>
<organism evidence="4 5">
    <name type="scientific">Lipomyces tetrasporus</name>
    <dbReference type="NCBI Taxonomy" id="54092"/>
    <lineage>
        <taxon>Eukaryota</taxon>
        <taxon>Fungi</taxon>
        <taxon>Dikarya</taxon>
        <taxon>Ascomycota</taxon>
        <taxon>Saccharomycotina</taxon>
        <taxon>Lipomycetes</taxon>
        <taxon>Lipomycetales</taxon>
        <taxon>Lipomycetaceae</taxon>
        <taxon>Lipomyces</taxon>
    </lineage>
</organism>
<dbReference type="GeneID" id="80879509"/>
<keyword evidence="3" id="KW-0472">Membrane</keyword>
<feature type="region of interest" description="Disordered" evidence="2">
    <location>
        <begin position="1"/>
        <end position="43"/>
    </location>
</feature>
<dbReference type="Gene3D" id="1.20.1170.10">
    <property type="match status" value="1"/>
</dbReference>
<evidence type="ECO:0000256" key="3">
    <source>
        <dbReference type="SAM" id="Phobius"/>
    </source>
</evidence>
<dbReference type="SUPFAM" id="SSF58100">
    <property type="entry name" value="Bacterial hemolysins"/>
    <property type="match status" value="1"/>
</dbReference>
<dbReference type="RefSeq" id="XP_056042614.1">
    <property type="nucleotide sequence ID" value="XM_056184343.1"/>
</dbReference>
<evidence type="ECO:0000256" key="1">
    <source>
        <dbReference type="SAM" id="Coils"/>
    </source>
</evidence>
<proteinExistence type="predicted"/>
<keyword evidence="5" id="KW-1185">Reference proteome</keyword>
<dbReference type="Proteomes" id="UP001217417">
    <property type="component" value="Unassembled WGS sequence"/>
</dbReference>
<keyword evidence="1" id="KW-0175">Coiled coil</keyword>
<reference evidence="4" key="1">
    <citation type="submission" date="2023-03" db="EMBL/GenBank/DDBJ databases">
        <title>Near-Complete genome sequence of Lipomyces tetrasporous NRRL Y-64009, an oleaginous yeast capable of growing on lignocellulosic hydrolysates.</title>
        <authorList>
            <consortium name="Lawrence Berkeley National Laboratory"/>
            <person name="Jagtap S.S."/>
            <person name="Liu J.-J."/>
            <person name="Walukiewicz H.E."/>
            <person name="Pangilinan J."/>
            <person name="Lipzen A."/>
            <person name="Ahrendt S."/>
            <person name="Koriabine M."/>
            <person name="Cobaugh K."/>
            <person name="Salamov A."/>
            <person name="Yoshinaga Y."/>
            <person name="Ng V."/>
            <person name="Daum C."/>
            <person name="Grigoriev I.V."/>
            <person name="Slininger P.J."/>
            <person name="Dien B.S."/>
            <person name="Jin Y.-S."/>
            <person name="Rao C.V."/>
        </authorList>
    </citation>
    <scope>NUCLEOTIDE SEQUENCE</scope>
    <source>
        <strain evidence="4">NRRL Y-64009</strain>
    </source>
</reference>
<evidence type="ECO:0000256" key="2">
    <source>
        <dbReference type="SAM" id="MobiDB-lite"/>
    </source>
</evidence>
<accession>A0AAD7QPT5</accession>
<dbReference type="AlphaFoldDB" id="A0AAD7QPT5"/>
<evidence type="ECO:0000313" key="5">
    <source>
        <dbReference type="Proteomes" id="UP001217417"/>
    </source>
</evidence>
<feature type="transmembrane region" description="Helical" evidence="3">
    <location>
        <begin position="208"/>
        <end position="229"/>
    </location>
</feature>
<comment type="caution">
    <text evidence="4">The sequence shown here is derived from an EMBL/GenBank/DDBJ whole genome shotgun (WGS) entry which is preliminary data.</text>
</comment>
<feature type="compositionally biased region" description="Low complexity" evidence="2">
    <location>
        <begin position="1"/>
        <end position="23"/>
    </location>
</feature>
<keyword evidence="3" id="KW-1133">Transmembrane helix</keyword>
<evidence type="ECO:0000313" key="4">
    <source>
        <dbReference type="EMBL" id="KAJ8099164.1"/>
    </source>
</evidence>
<dbReference type="EMBL" id="JARPMG010000007">
    <property type="protein sequence ID" value="KAJ8099164.1"/>
    <property type="molecule type" value="Genomic_DNA"/>
</dbReference>
<sequence length="230" mass="26424">MAAPIPTVVTPPASSYSSSAPVPFLRPDDYSEDTSVPGRRRSVGNFGAPLLRVDTQVSMNTQSQNYAVVNRAKELARTIVDRLATARIADRKEHEDLERLEDEMRQRLKDVESYVKNLRDMREQIEDFTRVLDQENERGSSEFAVKLDKIETFRQELAVVDQLEKRLKEATGRVDDYKDRLEGIRQAIDDEQQRQIDMERRTYAQQSIIWTCVSVGALALVVGYAMHVYR</sequence>
<feature type="coiled-coil region" evidence="1">
    <location>
        <begin position="94"/>
        <end position="201"/>
    </location>
</feature>
<gene>
    <name evidence="4" type="ORF">POJ06DRAFT_129528</name>
</gene>